<organism evidence="2 3">
    <name type="scientific">Intoshia linei</name>
    <dbReference type="NCBI Taxonomy" id="1819745"/>
    <lineage>
        <taxon>Eukaryota</taxon>
        <taxon>Metazoa</taxon>
        <taxon>Spiralia</taxon>
        <taxon>Lophotrochozoa</taxon>
        <taxon>Mesozoa</taxon>
        <taxon>Orthonectida</taxon>
        <taxon>Rhopaluridae</taxon>
        <taxon>Intoshia</taxon>
    </lineage>
</organism>
<comment type="caution">
    <text evidence="2">The sequence shown here is derived from an EMBL/GenBank/DDBJ whole genome shotgun (WGS) entry which is preliminary data.</text>
</comment>
<feature type="transmembrane region" description="Helical" evidence="1">
    <location>
        <begin position="6"/>
        <end position="24"/>
    </location>
</feature>
<name>A0A177APW8_9BILA</name>
<proteinExistence type="predicted"/>
<keyword evidence="1" id="KW-0472">Membrane</keyword>
<evidence type="ECO:0000313" key="3">
    <source>
        <dbReference type="Proteomes" id="UP000078046"/>
    </source>
</evidence>
<accession>A0A177APW8</accession>
<evidence type="ECO:0000313" key="2">
    <source>
        <dbReference type="EMBL" id="OAF64028.1"/>
    </source>
</evidence>
<keyword evidence="1" id="KW-0812">Transmembrane</keyword>
<reference evidence="2 3" key="1">
    <citation type="submission" date="2016-04" db="EMBL/GenBank/DDBJ databases">
        <title>The genome of Intoshia linei affirms orthonectids as highly simplified spiralians.</title>
        <authorList>
            <person name="Mikhailov K.V."/>
            <person name="Slusarev G.S."/>
            <person name="Nikitin M.A."/>
            <person name="Logacheva M.D."/>
            <person name="Penin A."/>
            <person name="Aleoshin V."/>
            <person name="Panchin Y.V."/>
        </authorList>
    </citation>
    <scope>NUCLEOTIDE SEQUENCE [LARGE SCALE GENOMIC DNA]</scope>
    <source>
        <strain evidence="2">Intl2013</strain>
        <tissue evidence="2">Whole animal</tissue>
    </source>
</reference>
<dbReference type="AlphaFoldDB" id="A0A177APW8"/>
<dbReference type="EMBL" id="LWCA01002209">
    <property type="protein sequence ID" value="OAF64028.1"/>
    <property type="molecule type" value="Genomic_DNA"/>
</dbReference>
<evidence type="ECO:0000256" key="1">
    <source>
        <dbReference type="SAM" id="Phobius"/>
    </source>
</evidence>
<gene>
    <name evidence="2" type="ORF">A3Q56_08270</name>
</gene>
<keyword evidence="1" id="KW-1133">Transmembrane helix</keyword>
<dbReference type="Proteomes" id="UP000078046">
    <property type="component" value="Unassembled WGS sequence"/>
</dbReference>
<protein>
    <submittedName>
        <fullName evidence="2">Uncharacterized protein</fullName>
    </submittedName>
</protein>
<sequence>MNYIIYTLYLIFYVFIRCPVYDITPKKIVDFADRTVNKNKHTVALYLDEIIEYADKELNKMKRDPPYSTRLKQIAKTMNMTLELYLTKLYQARKSAIIEYDKRYPYNPKSKNFYQNIMYGTTIDDEKNN</sequence>
<keyword evidence="3" id="KW-1185">Reference proteome</keyword>